<evidence type="ECO:0000259" key="7">
    <source>
        <dbReference type="Pfam" id="PF04321"/>
    </source>
</evidence>
<evidence type="ECO:0000256" key="3">
    <source>
        <dbReference type="ARBA" id="ARBA00012929"/>
    </source>
</evidence>
<dbReference type="GO" id="GO:0008831">
    <property type="term" value="F:dTDP-4-dehydrorhamnose reductase activity"/>
    <property type="evidence" value="ECO:0007669"/>
    <property type="project" value="UniProtKB-EC"/>
</dbReference>
<keyword evidence="6 8" id="KW-0560">Oxidoreductase</keyword>
<comment type="catalytic activity">
    <reaction evidence="5 6">
        <text>dTDP-beta-L-rhamnose + NADP(+) = dTDP-4-dehydro-beta-L-rhamnose + NADPH + H(+)</text>
        <dbReference type="Rhea" id="RHEA:21796"/>
        <dbReference type="ChEBI" id="CHEBI:15378"/>
        <dbReference type="ChEBI" id="CHEBI:57510"/>
        <dbReference type="ChEBI" id="CHEBI:57783"/>
        <dbReference type="ChEBI" id="CHEBI:58349"/>
        <dbReference type="ChEBI" id="CHEBI:62830"/>
        <dbReference type="EC" id="1.1.1.133"/>
    </reaction>
</comment>
<sequence>MRLLLIGRTGQVATEILRRAPEGVAVTALGRDVADLSDPAACAAAIARAEADAVVNAAAWTAVDRAESEEEAARVINGEAPAAMARAAAARGLPFVHISTDYVFDGLGTKPFAPEDPVAPQNAYGRSKLLGEQGVRQAGGPHVILRTAWVFSAHGANFVKTMLRLGREREAITVVADQIGGPTPAAAIADACFALAQGLAQGGPSGTHHFCGAPETSWAGFAEAIMAEAGLACRVNPIPSSAYPTPATRPLNSRMDCGSLHSAYGIAQPDWRDGLRNVLRELGALHAPA</sequence>
<evidence type="ECO:0000313" key="9">
    <source>
        <dbReference type="Proteomes" id="UP001596056"/>
    </source>
</evidence>
<keyword evidence="9" id="KW-1185">Reference proteome</keyword>
<comment type="pathway">
    <text evidence="1 6">Carbohydrate biosynthesis; dTDP-L-rhamnose biosynthesis.</text>
</comment>
<evidence type="ECO:0000256" key="1">
    <source>
        <dbReference type="ARBA" id="ARBA00004781"/>
    </source>
</evidence>
<protein>
    <recommendedName>
        <fullName evidence="4 6">dTDP-4-dehydrorhamnose reductase</fullName>
        <ecNumber evidence="3 6">1.1.1.133</ecNumber>
    </recommendedName>
</protein>
<dbReference type="SUPFAM" id="SSF51735">
    <property type="entry name" value="NAD(P)-binding Rossmann-fold domains"/>
    <property type="match status" value="1"/>
</dbReference>
<dbReference type="EC" id="1.1.1.133" evidence="3 6"/>
<dbReference type="InterPro" id="IPR029903">
    <property type="entry name" value="RmlD-like-bd"/>
</dbReference>
<comment type="caution">
    <text evidence="8">The sequence shown here is derived from an EMBL/GenBank/DDBJ whole genome shotgun (WGS) entry which is preliminary data.</text>
</comment>
<dbReference type="RefSeq" id="WP_209838055.1">
    <property type="nucleotide sequence ID" value="NZ_JAGGJP010000002.1"/>
</dbReference>
<reference evidence="9" key="1">
    <citation type="journal article" date="2019" name="Int. J. Syst. Evol. Microbiol.">
        <title>The Global Catalogue of Microorganisms (GCM) 10K type strain sequencing project: providing services to taxonomists for standard genome sequencing and annotation.</title>
        <authorList>
            <consortium name="The Broad Institute Genomics Platform"/>
            <consortium name="The Broad Institute Genome Sequencing Center for Infectious Disease"/>
            <person name="Wu L."/>
            <person name="Ma J."/>
        </authorList>
    </citation>
    <scope>NUCLEOTIDE SEQUENCE [LARGE SCALE GENOMIC DNA]</scope>
    <source>
        <strain evidence="9">KACC 11588</strain>
    </source>
</reference>
<comment type="function">
    <text evidence="6">Catalyzes the reduction of dTDP-6-deoxy-L-lyxo-4-hexulose to yield dTDP-L-rhamnose.</text>
</comment>
<dbReference type="PANTHER" id="PTHR10491:SF4">
    <property type="entry name" value="METHIONINE ADENOSYLTRANSFERASE 2 SUBUNIT BETA"/>
    <property type="match status" value="1"/>
</dbReference>
<keyword evidence="6" id="KW-0521">NADP</keyword>
<dbReference type="Gene3D" id="3.90.25.10">
    <property type="entry name" value="UDP-galactose 4-epimerase, domain 1"/>
    <property type="match status" value="1"/>
</dbReference>
<name>A0ABW0S9I2_9RHOB</name>
<evidence type="ECO:0000256" key="5">
    <source>
        <dbReference type="ARBA" id="ARBA00048200"/>
    </source>
</evidence>
<organism evidence="8 9">
    <name type="scientific">Rubellimicrobium aerolatum</name>
    <dbReference type="NCBI Taxonomy" id="490979"/>
    <lineage>
        <taxon>Bacteria</taxon>
        <taxon>Pseudomonadati</taxon>
        <taxon>Pseudomonadota</taxon>
        <taxon>Alphaproteobacteria</taxon>
        <taxon>Rhodobacterales</taxon>
        <taxon>Roseobacteraceae</taxon>
        <taxon>Rubellimicrobium</taxon>
    </lineage>
</organism>
<dbReference type="InterPro" id="IPR036291">
    <property type="entry name" value="NAD(P)-bd_dom_sf"/>
</dbReference>
<comment type="similarity">
    <text evidence="2 6">Belongs to the dTDP-4-dehydrorhamnose reductase family.</text>
</comment>
<dbReference type="PANTHER" id="PTHR10491">
    <property type="entry name" value="DTDP-4-DEHYDRORHAMNOSE REDUCTASE"/>
    <property type="match status" value="1"/>
</dbReference>
<dbReference type="CDD" id="cd05254">
    <property type="entry name" value="dTDP_HR_like_SDR_e"/>
    <property type="match status" value="1"/>
</dbReference>
<accession>A0ABW0S9I2</accession>
<dbReference type="EMBL" id="JBHSNA010000002">
    <property type="protein sequence ID" value="MFC5565561.1"/>
    <property type="molecule type" value="Genomic_DNA"/>
</dbReference>
<feature type="domain" description="RmlD-like substrate binding" evidence="7">
    <location>
        <begin position="1"/>
        <end position="282"/>
    </location>
</feature>
<dbReference type="NCBIfam" id="TIGR01214">
    <property type="entry name" value="rmlD"/>
    <property type="match status" value="1"/>
</dbReference>
<dbReference type="Pfam" id="PF04321">
    <property type="entry name" value="RmlD_sub_bind"/>
    <property type="match status" value="1"/>
</dbReference>
<evidence type="ECO:0000256" key="6">
    <source>
        <dbReference type="RuleBase" id="RU364082"/>
    </source>
</evidence>
<proteinExistence type="inferred from homology"/>
<comment type="cofactor">
    <cofactor evidence="6">
        <name>Mg(2+)</name>
        <dbReference type="ChEBI" id="CHEBI:18420"/>
    </cofactor>
    <text evidence="6">Binds 1 Mg(2+) ion per monomer.</text>
</comment>
<gene>
    <name evidence="8" type="primary">rfbD</name>
    <name evidence="8" type="ORF">ACFPOC_03910</name>
</gene>
<evidence type="ECO:0000256" key="2">
    <source>
        <dbReference type="ARBA" id="ARBA00010944"/>
    </source>
</evidence>
<dbReference type="InterPro" id="IPR005913">
    <property type="entry name" value="dTDP_dehydrorham_reduct"/>
</dbReference>
<dbReference type="Proteomes" id="UP001596056">
    <property type="component" value="Unassembled WGS sequence"/>
</dbReference>
<dbReference type="Gene3D" id="3.40.50.720">
    <property type="entry name" value="NAD(P)-binding Rossmann-like Domain"/>
    <property type="match status" value="1"/>
</dbReference>
<evidence type="ECO:0000256" key="4">
    <source>
        <dbReference type="ARBA" id="ARBA00017099"/>
    </source>
</evidence>
<evidence type="ECO:0000313" key="8">
    <source>
        <dbReference type="EMBL" id="MFC5565561.1"/>
    </source>
</evidence>